<name>A0A0E4HAW0_9BACL</name>
<proteinExistence type="predicted"/>
<reference evidence="4" key="1">
    <citation type="submission" date="2015-03" db="EMBL/GenBank/DDBJ databases">
        <authorList>
            <person name="Wibberg D."/>
        </authorList>
    </citation>
    <scope>NUCLEOTIDE SEQUENCE [LARGE SCALE GENOMIC DNA]</scope>
</reference>
<dbReference type="EMBL" id="LN831776">
    <property type="protein sequence ID" value="CQR52651.1"/>
    <property type="molecule type" value="Genomic_DNA"/>
</dbReference>
<dbReference type="PANTHER" id="PTHR43364:SF4">
    <property type="entry name" value="NAD(P)-LINKED OXIDOREDUCTASE SUPERFAMILY PROTEIN"/>
    <property type="match status" value="1"/>
</dbReference>
<dbReference type="SUPFAM" id="SSF51430">
    <property type="entry name" value="NAD(P)-linked oxidoreductase"/>
    <property type="match status" value="1"/>
</dbReference>
<dbReference type="GO" id="GO:0016491">
    <property type="term" value="F:oxidoreductase activity"/>
    <property type="evidence" value="ECO:0007669"/>
    <property type="project" value="UniProtKB-KW"/>
</dbReference>
<organism evidence="3 4">
    <name type="scientific">Paenibacillus riograndensis SBR5</name>
    <dbReference type="NCBI Taxonomy" id="1073571"/>
    <lineage>
        <taxon>Bacteria</taxon>
        <taxon>Bacillati</taxon>
        <taxon>Bacillota</taxon>
        <taxon>Bacilli</taxon>
        <taxon>Bacillales</taxon>
        <taxon>Paenibacillaceae</taxon>
        <taxon>Paenibacillus</taxon>
        <taxon>Paenibacillus sonchi group</taxon>
    </lineage>
</organism>
<dbReference type="RefSeq" id="WP_020428870.1">
    <property type="nucleotide sequence ID" value="NZ_AGBD01000728.1"/>
</dbReference>
<dbReference type="InterPro" id="IPR050523">
    <property type="entry name" value="AKR_Detox_Biosynth"/>
</dbReference>
<dbReference type="Pfam" id="PF00248">
    <property type="entry name" value="Aldo_ket_red"/>
    <property type="match status" value="1"/>
</dbReference>
<dbReference type="Proteomes" id="UP000033163">
    <property type="component" value="Chromosome I"/>
</dbReference>
<evidence type="ECO:0000256" key="1">
    <source>
        <dbReference type="ARBA" id="ARBA00023002"/>
    </source>
</evidence>
<evidence type="ECO:0000313" key="3">
    <source>
        <dbReference type="EMBL" id="CQR52651.1"/>
    </source>
</evidence>
<dbReference type="Gene3D" id="3.20.20.100">
    <property type="entry name" value="NADP-dependent oxidoreductase domain"/>
    <property type="match status" value="1"/>
</dbReference>
<keyword evidence="1" id="KW-0560">Oxidoreductase</keyword>
<dbReference type="PANTHER" id="PTHR43364">
    <property type="entry name" value="NADH-SPECIFIC METHYLGLYOXAL REDUCTASE-RELATED"/>
    <property type="match status" value="1"/>
</dbReference>
<protein>
    <submittedName>
        <fullName evidence="3">NADP-dependent oxidoreductase domain</fullName>
    </submittedName>
</protein>
<feature type="domain" description="NADP-dependent oxidoreductase" evidence="2">
    <location>
        <begin position="17"/>
        <end position="322"/>
    </location>
</feature>
<dbReference type="GO" id="GO:0005829">
    <property type="term" value="C:cytosol"/>
    <property type="evidence" value="ECO:0007669"/>
    <property type="project" value="TreeGrafter"/>
</dbReference>
<evidence type="ECO:0000313" key="4">
    <source>
        <dbReference type="Proteomes" id="UP000033163"/>
    </source>
</evidence>
<dbReference type="InterPro" id="IPR036812">
    <property type="entry name" value="NAD(P)_OxRdtase_dom_sf"/>
</dbReference>
<evidence type="ECO:0000259" key="2">
    <source>
        <dbReference type="Pfam" id="PF00248"/>
    </source>
</evidence>
<dbReference type="AlphaFoldDB" id="A0A0E4HAW0"/>
<dbReference type="HOGENOM" id="CLU_023205_2_3_9"/>
<dbReference type="InterPro" id="IPR023210">
    <property type="entry name" value="NADP_OxRdtase_dom"/>
</dbReference>
<sequence>MKTMQIGSSGIEASVLTLGAFGMGGGFQFPDTDDGESIRAIHAALDAGINCIDTAPVYGFGHSEEIVGQAIKGRRDKVILSTKCGLWWGDEEGSYRFTWEGRRVKRNLSPRVIRIEVEESLRRLGTDYIDIYYTHNPAMEPFLTPIEETIGTLMELKKEGKIRAIGASNCEPHHIQSYIRHGEISIVQKKYNMLSREAEADVLPLCKDNGISFHAYSPLAQGLLSGHIGKDYQLPQDDPRRGDRWWQGEAFLLAVDFARELEALAREFGISTSSLAVAYLQARHEHVNVILGIRKERHLHENLAGADFRFPDGAVEEIDRLLNRLHLAAAGQGQ</sequence>
<dbReference type="PATRIC" id="fig|1073571.4.peg.974"/>
<dbReference type="KEGG" id="pri:PRIO_0932"/>
<accession>A0A0E4HAW0</accession>
<gene>
    <name evidence="3" type="ORF">PRIO_0932</name>
</gene>